<comment type="caution">
    <text evidence="1">The sequence shown here is derived from an EMBL/GenBank/DDBJ whole genome shotgun (WGS) entry which is preliminary data.</text>
</comment>
<gene>
    <name evidence="1" type="ORF">A2V81_04395</name>
</gene>
<name>A0A1F4XJA1_9BACT</name>
<protein>
    <submittedName>
        <fullName evidence="1">Uncharacterized protein</fullName>
    </submittedName>
</protein>
<proteinExistence type="predicted"/>
<sequence>MKNSLEKLSRIPLFRTAFFGILMSAGCTSVTNNYYGSDGSTETDSSVVLGDAGIDSAEEIDNSIVSSDTGTLEIDSTYSVPVDCISFSLAPTFSNPFTQGSCIPLLIHTYPRYGAIRYIVQNAAYEGSVGTYMPPPGPTRYLGSPISTCQPAEFPGERVLTAQIVDDQGRILPCPDEIPIRVNP</sequence>
<dbReference type="EMBL" id="MEWR01000019">
    <property type="protein sequence ID" value="OGC81782.1"/>
    <property type="molecule type" value="Genomic_DNA"/>
</dbReference>
<dbReference type="AlphaFoldDB" id="A0A1F4XJA1"/>
<reference evidence="1 2" key="1">
    <citation type="journal article" date="2016" name="Nat. Commun.">
        <title>Thousands of microbial genomes shed light on interconnected biogeochemical processes in an aquifer system.</title>
        <authorList>
            <person name="Anantharaman K."/>
            <person name="Brown C.T."/>
            <person name="Hug L.A."/>
            <person name="Sharon I."/>
            <person name="Castelle C.J."/>
            <person name="Probst A.J."/>
            <person name="Thomas B.C."/>
            <person name="Singh A."/>
            <person name="Wilkins M.J."/>
            <person name="Karaoz U."/>
            <person name="Brodie E.L."/>
            <person name="Williams K.H."/>
            <person name="Hubbard S.S."/>
            <person name="Banfield J.F."/>
        </authorList>
    </citation>
    <scope>NUCLEOTIDE SEQUENCE [LARGE SCALE GENOMIC DNA]</scope>
</reference>
<dbReference type="Proteomes" id="UP000177614">
    <property type="component" value="Unassembled WGS sequence"/>
</dbReference>
<dbReference type="STRING" id="1817814.A2V81_04395"/>
<accession>A0A1F4XJA1</accession>
<evidence type="ECO:0000313" key="1">
    <source>
        <dbReference type="EMBL" id="OGC81782.1"/>
    </source>
</evidence>
<dbReference type="PROSITE" id="PS51257">
    <property type="entry name" value="PROKAR_LIPOPROTEIN"/>
    <property type="match status" value="1"/>
</dbReference>
<evidence type="ECO:0000313" key="2">
    <source>
        <dbReference type="Proteomes" id="UP000177614"/>
    </source>
</evidence>
<organism evidence="1 2">
    <name type="scientific">Candidatus Abawacabacteria bacterium RBG_16_42_10</name>
    <dbReference type="NCBI Taxonomy" id="1817814"/>
    <lineage>
        <taxon>Bacteria</taxon>
        <taxon>Candidatus Abawacaibacteriota</taxon>
    </lineage>
</organism>